<dbReference type="PANTHER" id="PTHR43392">
    <property type="entry name" value="AAA-TYPE ATPASE FAMILY PROTEIN / ANKYRIN REPEAT FAMILY PROTEIN"/>
    <property type="match status" value="1"/>
</dbReference>
<keyword evidence="6" id="KW-1185">Reference proteome</keyword>
<dbReference type="Proteomes" id="UP000186817">
    <property type="component" value="Unassembled WGS sequence"/>
</dbReference>
<dbReference type="GO" id="GO:0005524">
    <property type="term" value="F:ATP binding"/>
    <property type="evidence" value="ECO:0007669"/>
    <property type="project" value="UniProtKB-KW"/>
</dbReference>
<dbReference type="CDD" id="cd00009">
    <property type="entry name" value="AAA"/>
    <property type="match status" value="1"/>
</dbReference>
<dbReference type="SUPFAM" id="SSF52540">
    <property type="entry name" value="P-loop containing nucleoside triphosphate hydrolases"/>
    <property type="match status" value="1"/>
</dbReference>
<keyword evidence="2" id="KW-0547">Nucleotide-binding</keyword>
<name>A0A1Q9BWS2_SYMMI</name>
<feature type="non-terminal residue" evidence="5">
    <location>
        <position position="121"/>
    </location>
</feature>
<sequence>MWGLHMRFLGNPGTGKTVVARLVGELLLTMGAITPKDNSTEEGFKFKEASRADLVGEYVGATALKVQKVVQEAMGGVLFIDEAYALVQGSRDSYGVEAVDTLIKEMEDNRAHLIVTLTAVQ</sequence>
<gene>
    <name evidence="5" type="primary">spoVK</name>
    <name evidence="5" type="ORF">AK812_SmicGene45161</name>
</gene>
<evidence type="ECO:0000256" key="2">
    <source>
        <dbReference type="ARBA" id="ARBA00022741"/>
    </source>
</evidence>
<dbReference type="OrthoDB" id="575at2759"/>
<feature type="domain" description="ATPase AAA-type core" evidence="4">
    <location>
        <begin position="8"/>
        <end position="116"/>
    </location>
</feature>
<evidence type="ECO:0000256" key="1">
    <source>
        <dbReference type="ARBA" id="ARBA00010378"/>
    </source>
</evidence>
<dbReference type="Pfam" id="PF00004">
    <property type="entry name" value="AAA"/>
    <property type="match status" value="1"/>
</dbReference>
<protein>
    <submittedName>
        <fullName evidence="5">Stage V sporulation protein K</fullName>
    </submittedName>
</protein>
<dbReference type="InterPro" id="IPR027417">
    <property type="entry name" value="P-loop_NTPase"/>
</dbReference>
<dbReference type="EMBL" id="LSRX01002799">
    <property type="protein sequence ID" value="OLP75102.1"/>
    <property type="molecule type" value="Genomic_DNA"/>
</dbReference>
<proteinExistence type="inferred from homology"/>
<dbReference type="PRINTS" id="PR00819">
    <property type="entry name" value="CBXCFQXSUPER"/>
</dbReference>
<organism evidence="5 6">
    <name type="scientific">Symbiodinium microadriaticum</name>
    <name type="common">Dinoflagellate</name>
    <name type="synonym">Zooxanthella microadriatica</name>
    <dbReference type="NCBI Taxonomy" id="2951"/>
    <lineage>
        <taxon>Eukaryota</taxon>
        <taxon>Sar</taxon>
        <taxon>Alveolata</taxon>
        <taxon>Dinophyceae</taxon>
        <taxon>Suessiales</taxon>
        <taxon>Symbiodiniaceae</taxon>
        <taxon>Symbiodinium</taxon>
    </lineage>
</organism>
<comment type="caution">
    <text evidence="5">The sequence shown here is derived from an EMBL/GenBank/DDBJ whole genome shotgun (WGS) entry which is preliminary data.</text>
</comment>
<evidence type="ECO:0000313" key="6">
    <source>
        <dbReference type="Proteomes" id="UP000186817"/>
    </source>
</evidence>
<dbReference type="AlphaFoldDB" id="A0A1Q9BWS2"/>
<dbReference type="Gene3D" id="3.40.50.300">
    <property type="entry name" value="P-loop containing nucleotide triphosphate hydrolases"/>
    <property type="match status" value="1"/>
</dbReference>
<dbReference type="GO" id="GO:0016887">
    <property type="term" value="F:ATP hydrolysis activity"/>
    <property type="evidence" value="ECO:0007669"/>
    <property type="project" value="InterPro"/>
</dbReference>
<dbReference type="InterPro" id="IPR050773">
    <property type="entry name" value="CbxX/CfxQ_RuBisCO_ESX"/>
</dbReference>
<evidence type="ECO:0000256" key="3">
    <source>
        <dbReference type="ARBA" id="ARBA00022840"/>
    </source>
</evidence>
<keyword evidence="3" id="KW-0067">ATP-binding</keyword>
<accession>A0A1Q9BWS2</accession>
<dbReference type="InterPro" id="IPR003959">
    <property type="entry name" value="ATPase_AAA_core"/>
</dbReference>
<dbReference type="PANTHER" id="PTHR43392:SF2">
    <property type="entry name" value="AAA-TYPE ATPASE FAMILY PROTEIN _ ANKYRIN REPEAT FAMILY PROTEIN"/>
    <property type="match status" value="1"/>
</dbReference>
<dbReference type="OMA" id="LHMRFLG"/>
<dbReference type="InterPro" id="IPR000641">
    <property type="entry name" value="CbxX/CfxQ"/>
</dbReference>
<evidence type="ECO:0000259" key="4">
    <source>
        <dbReference type="Pfam" id="PF00004"/>
    </source>
</evidence>
<comment type="similarity">
    <text evidence="1">Belongs to the CbxX/CfxQ family.</text>
</comment>
<evidence type="ECO:0000313" key="5">
    <source>
        <dbReference type="EMBL" id="OLP75102.1"/>
    </source>
</evidence>
<reference evidence="5 6" key="1">
    <citation type="submission" date="2016-02" db="EMBL/GenBank/DDBJ databases">
        <title>Genome analysis of coral dinoflagellate symbionts highlights evolutionary adaptations to a symbiotic lifestyle.</title>
        <authorList>
            <person name="Aranda M."/>
            <person name="Li Y."/>
            <person name="Liew Y.J."/>
            <person name="Baumgarten S."/>
            <person name="Simakov O."/>
            <person name="Wilson M."/>
            <person name="Piel J."/>
            <person name="Ashoor H."/>
            <person name="Bougouffa S."/>
            <person name="Bajic V.B."/>
            <person name="Ryu T."/>
            <person name="Ravasi T."/>
            <person name="Bayer T."/>
            <person name="Micklem G."/>
            <person name="Kim H."/>
            <person name="Bhak J."/>
            <person name="Lajeunesse T.C."/>
            <person name="Voolstra C.R."/>
        </authorList>
    </citation>
    <scope>NUCLEOTIDE SEQUENCE [LARGE SCALE GENOMIC DNA]</scope>
    <source>
        <strain evidence="5 6">CCMP2467</strain>
    </source>
</reference>